<evidence type="ECO:0000256" key="1">
    <source>
        <dbReference type="SAM" id="MobiDB-lite"/>
    </source>
</evidence>
<reference evidence="3 4" key="1">
    <citation type="submission" date="2017-02" db="EMBL/GenBank/DDBJ databases">
        <authorList>
            <person name="Jeong S."/>
        </authorList>
    </citation>
    <scope>NUCLEOTIDE SEQUENCE [LARGE SCALE GENOMIC DNA]</scope>
    <source>
        <strain evidence="3 4">RMAR6-6</strain>
        <plasmid evidence="3 4">unnamed2</plasmid>
    </source>
</reference>
<sequence>MTRYVRIFMIVLLAAFAAGTVAHAAGSAKMTMKMAFVLGDGTDIGDCKDCLDDKNAAQQCDNVCISPILAVVPLGQFTLHGSQAAAESPVLQSVTGRTGLPEPYPPRSIILS</sequence>
<proteinExistence type="predicted"/>
<accession>A0ABN4X850</accession>
<evidence type="ECO:0000313" key="4">
    <source>
        <dbReference type="Proteomes" id="UP000188174"/>
    </source>
</evidence>
<dbReference type="Proteomes" id="UP000188174">
    <property type="component" value="Plasmid unnamed2"/>
</dbReference>
<keyword evidence="4" id="KW-1185">Reference proteome</keyword>
<feature type="chain" id="PRO_5046810952" evidence="2">
    <location>
        <begin position="25"/>
        <end position="112"/>
    </location>
</feature>
<dbReference type="EMBL" id="CP019632">
    <property type="protein sequence ID" value="AQQ08131.1"/>
    <property type="molecule type" value="Genomic_DNA"/>
</dbReference>
<evidence type="ECO:0000256" key="2">
    <source>
        <dbReference type="SAM" id="SignalP"/>
    </source>
</evidence>
<feature type="signal peptide" evidence="2">
    <location>
        <begin position="1"/>
        <end position="24"/>
    </location>
</feature>
<protein>
    <submittedName>
        <fullName evidence="3">Uncharacterized protein</fullName>
    </submittedName>
</protein>
<gene>
    <name evidence="3" type="ORF">B0E33_30350</name>
</gene>
<feature type="region of interest" description="Disordered" evidence="1">
    <location>
        <begin position="85"/>
        <end position="112"/>
    </location>
</feature>
<evidence type="ECO:0000313" key="3">
    <source>
        <dbReference type="EMBL" id="AQQ08131.1"/>
    </source>
</evidence>
<name>A0ABN4X850_9HYPH</name>
<organism evidence="3 4">
    <name type="scientific">Roseibium algicola</name>
    <dbReference type="NCBI Taxonomy" id="2857014"/>
    <lineage>
        <taxon>Bacteria</taxon>
        <taxon>Pseudomonadati</taxon>
        <taxon>Pseudomonadota</taxon>
        <taxon>Alphaproteobacteria</taxon>
        <taxon>Hyphomicrobiales</taxon>
        <taxon>Stappiaceae</taxon>
        <taxon>Roseibium</taxon>
    </lineage>
</organism>
<keyword evidence="3" id="KW-0614">Plasmid</keyword>
<keyword evidence="2" id="KW-0732">Signal</keyword>
<geneLocation type="plasmid" evidence="3 4">
    <name>unnamed2</name>
</geneLocation>